<evidence type="ECO:0000256" key="2">
    <source>
        <dbReference type="ARBA" id="ARBA00023157"/>
    </source>
</evidence>
<keyword evidence="2" id="KW-1015">Disulfide bond</keyword>
<dbReference type="EMBL" id="CP133762">
    <property type="protein sequence ID" value="WMX47315.1"/>
    <property type="molecule type" value="Genomic_DNA"/>
</dbReference>
<dbReference type="Pfam" id="PF13385">
    <property type="entry name" value="Laminin_G_3"/>
    <property type="match status" value="1"/>
</dbReference>
<protein>
    <submittedName>
        <fullName evidence="5">LamG domain-containing protein</fullName>
    </submittedName>
</protein>
<evidence type="ECO:0000259" key="4">
    <source>
        <dbReference type="SMART" id="SM00560"/>
    </source>
</evidence>
<feature type="region of interest" description="Disordered" evidence="3">
    <location>
        <begin position="750"/>
        <end position="780"/>
    </location>
</feature>
<proteinExistence type="predicted"/>
<feature type="domain" description="LamG-like jellyroll fold" evidence="4">
    <location>
        <begin position="821"/>
        <end position="966"/>
    </location>
</feature>
<name>A0ABY9RZ57_9ACTN</name>
<dbReference type="InterPro" id="IPR042837">
    <property type="entry name" value="PTX3"/>
</dbReference>
<dbReference type="Proteomes" id="UP001250858">
    <property type="component" value="Chromosome"/>
</dbReference>
<feature type="region of interest" description="Disordered" evidence="3">
    <location>
        <begin position="238"/>
        <end position="279"/>
    </location>
</feature>
<dbReference type="SMART" id="SM00560">
    <property type="entry name" value="LamGL"/>
    <property type="match status" value="2"/>
</dbReference>
<dbReference type="PANTHER" id="PTHR46943">
    <property type="entry name" value="PENTRAXIN-RELATED PROTEIN PTX3"/>
    <property type="match status" value="1"/>
</dbReference>
<reference evidence="5 6" key="1">
    <citation type="submission" date="2023-09" db="EMBL/GenBank/DDBJ databases">
        <title>Complete genome of Streptomyces roseicoloratus T14.</title>
        <authorList>
            <person name="Bashizi T."/>
            <person name="Kim M.-J."/>
            <person name="Lee G."/>
            <person name="Tagele S.B."/>
            <person name="Shin J.-H."/>
        </authorList>
    </citation>
    <scope>NUCLEOTIDE SEQUENCE [LARGE SCALE GENOMIC DNA]</scope>
    <source>
        <strain evidence="5 6">T14</strain>
    </source>
</reference>
<feature type="domain" description="LamG-like jellyroll fold" evidence="4">
    <location>
        <begin position="1045"/>
        <end position="1210"/>
    </location>
</feature>
<evidence type="ECO:0000313" key="6">
    <source>
        <dbReference type="Proteomes" id="UP001250858"/>
    </source>
</evidence>
<feature type="compositionally biased region" description="Low complexity" evidence="3">
    <location>
        <begin position="754"/>
        <end position="772"/>
    </location>
</feature>
<dbReference type="PANTHER" id="PTHR46943:SF1">
    <property type="entry name" value="PENTRAXIN-RELATED PROTEIN PTX3"/>
    <property type="match status" value="1"/>
</dbReference>
<accession>A0ABY9RZ57</accession>
<organism evidence="5 6">
    <name type="scientific">Streptomyces roseicoloratus</name>
    <dbReference type="NCBI Taxonomy" id="2508722"/>
    <lineage>
        <taxon>Bacteria</taxon>
        <taxon>Bacillati</taxon>
        <taxon>Actinomycetota</taxon>
        <taxon>Actinomycetes</taxon>
        <taxon>Kitasatosporales</taxon>
        <taxon>Streptomycetaceae</taxon>
        <taxon>Streptomyces</taxon>
    </lineage>
</organism>
<dbReference type="InterPro" id="IPR006558">
    <property type="entry name" value="LamG-like"/>
</dbReference>
<evidence type="ECO:0000256" key="1">
    <source>
        <dbReference type="ARBA" id="ARBA00022729"/>
    </source>
</evidence>
<feature type="region of interest" description="Disordered" evidence="3">
    <location>
        <begin position="1"/>
        <end position="22"/>
    </location>
</feature>
<dbReference type="InterPro" id="IPR013320">
    <property type="entry name" value="ConA-like_dom_sf"/>
</dbReference>
<dbReference type="RefSeq" id="WP_309549397.1">
    <property type="nucleotide sequence ID" value="NZ_CP133762.1"/>
</dbReference>
<dbReference type="Gene3D" id="2.60.120.200">
    <property type="match status" value="2"/>
</dbReference>
<gene>
    <name evidence="5" type="ORF">RGF97_24265</name>
</gene>
<evidence type="ECO:0000313" key="5">
    <source>
        <dbReference type="EMBL" id="WMX47315.1"/>
    </source>
</evidence>
<keyword evidence="1" id="KW-0732">Signal</keyword>
<dbReference type="SUPFAM" id="SSF49899">
    <property type="entry name" value="Concanavalin A-like lectins/glucanases"/>
    <property type="match status" value="2"/>
</dbReference>
<sequence>MPAAQAAGALAETPSAQAEVEEGRRALVEAKKTGRRVEVQEGRSERTTMYANPDGFTFTLEESAVPVRVAKPGGGWQAPDATLERRTDGSVGPKAASAAMTFSGGGKEKPLVALTRNGRSLKLSWPGRLPVPELDGPSAVYREVLPDVDLKVTATVESFQEVLVVKTPKAAANPALKRLTFGLETEGLSVRRGAAGNFDAVDGNGNTVFQAPPAQMWDSAGKTTETQLTKQPRQNALLADGKNQAAPRTGQEDAPNTRRDTSETAASGTGLAPGQGDNVHHVDVKVTDDSLSVVPNTGMLAGTEAGHFPLFIDPTVGWGAATRTALRSDDHASYGWGNGADNLGMGMGKCGSWGGAYCGPGYVQRLYFQFTPDALKGKRVLDATFRVTEPWAFQCDPRVVQLVRTDNFSSSTRWPTRPTERDWLTEANVSAGRGSACDPNSPAAPIEFHDNPNQGWQNLTPTVRDFAAGKFSRLSFELRAKDESDPSAWKRFRNDATLAVTYVAYPAKPTNVGIVTGTAPVCSTNASAPTIISDPRPTLTATPQTAAGSEAGARLHAWFRIETQAAGGTWSGSGISSPTGTNFIGDNVKATAKWGTPLAEGSLHRYASLTQVFHDNSSYSQSSGYTSWCYFKVDPTAPKQPTIAFKGPYVECASADDCPAAGAPGVTGTFGFGPATGDTNKAYEYRLTGDTWRTATGATATGSVTPPNKGTYTLEVRAVDTLGRPGEPRTVQFKVSDGAAPVGRWNFTEEDGPALDSAPDGGAADAPLTGGVTRDDRGRRGLVTHDQNGVPLGSPVTDKGLSFSGVNGYASTAGPAVQTGSAYTVSAWVRLEDGSANYTALAQDPVMSGGWYSAFYLGYRADSKTWELRTSPKEGPDGDISNQIVRAKQPAALGVWTHLAAVYDNATKQIDLYVNGESQGPRAVAPSWTSTGRLQMGRAWWRGAYYDYWKGSIDEVAVWQRALKAGEIADEARALLPGGWQAAELVAEWSADGANGNSVSDVASGYGRTLTLEGGAQAIADGFDLSATGPNGAATAPGPLVDDQGSFTVSTAVALDGLGILQKGEGYVGQVVGQRTANGSSWGLWFKVTGTKVISLDPDDPEPAPDRSKTVPVGFWQFGRLNADGTFDAVESTEEAILDATVRLTGVFDAQDKTISLRVGGALQGDKEFTAVVGSGEFAVGKGMTGGTWKYFLPAHVTDVRVWTGAMKHEDQIETQVGS</sequence>
<evidence type="ECO:0000256" key="3">
    <source>
        <dbReference type="SAM" id="MobiDB-lite"/>
    </source>
</evidence>
<keyword evidence="6" id="KW-1185">Reference proteome</keyword>